<sequence length="295" mass="33733">MSGHSPTHIEMEAVASQMHKARLPPDMKWQDRFMYRTQLNSWKGIPLETWPLYLVRAIWFLNIDPEHSFSLGFFQVRLVIEQLQTIHSGGAGFELSEFIELFVTRPEELPLPTPEDLAGLREQLADVDAKIERYVDWDQQEIDRVILDEDTDNLIADFGDVAMETTDKEMRDVDAASHQAGATYSSSRKEDDVSSDDEDYEYIRDLRAQRQKLVALLGAPITPPTDLQVYSYECDLNEAFQDMDLDGEGAADATQSARNLDMSALERTLRSISGEYAVRHAYLPPYLPIKVRQQE</sequence>
<organism evidence="1 2">
    <name type="scientific">Coniosporium uncinatum</name>
    <dbReference type="NCBI Taxonomy" id="93489"/>
    <lineage>
        <taxon>Eukaryota</taxon>
        <taxon>Fungi</taxon>
        <taxon>Dikarya</taxon>
        <taxon>Ascomycota</taxon>
        <taxon>Pezizomycotina</taxon>
        <taxon>Dothideomycetes</taxon>
        <taxon>Dothideomycetes incertae sedis</taxon>
        <taxon>Coniosporium</taxon>
    </lineage>
</organism>
<evidence type="ECO:0000313" key="1">
    <source>
        <dbReference type="EMBL" id="KAK3065429.1"/>
    </source>
</evidence>
<gene>
    <name evidence="1" type="ORF">LTS18_009272</name>
</gene>
<dbReference type="EMBL" id="JAWDJW010006336">
    <property type="protein sequence ID" value="KAK3065429.1"/>
    <property type="molecule type" value="Genomic_DNA"/>
</dbReference>
<evidence type="ECO:0000313" key="2">
    <source>
        <dbReference type="Proteomes" id="UP001186974"/>
    </source>
</evidence>
<comment type="caution">
    <text evidence="1">The sequence shown here is derived from an EMBL/GenBank/DDBJ whole genome shotgun (WGS) entry which is preliminary data.</text>
</comment>
<keyword evidence="2" id="KW-1185">Reference proteome</keyword>
<name>A0ACC3DD70_9PEZI</name>
<reference evidence="1" key="1">
    <citation type="submission" date="2024-09" db="EMBL/GenBank/DDBJ databases">
        <title>Black Yeasts Isolated from many extreme environments.</title>
        <authorList>
            <person name="Coleine C."/>
            <person name="Stajich J.E."/>
            <person name="Selbmann L."/>
        </authorList>
    </citation>
    <scope>NUCLEOTIDE SEQUENCE</scope>
    <source>
        <strain evidence="1">CCFEE 5737</strain>
    </source>
</reference>
<protein>
    <submittedName>
        <fullName evidence="1">Uncharacterized protein</fullName>
    </submittedName>
</protein>
<dbReference type="Proteomes" id="UP001186974">
    <property type="component" value="Unassembled WGS sequence"/>
</dbReference>
<accession>A0ACC3DD70</accession>
<proteinExistence type="predicted"/>